<keyword evidence="2" id="KW-1185">Reference proteome</keyword>
<dbReference type="AlphaFoldDB" id="A0A1L9SPX9"/>
<reference evidence="2" key="1">
    <citation type="journal article" date="2017" name="Genome Biol.">
        <title>Comparative genomics reveals high biological diversity and specific adaptations in the industrially and medically important fungal genus Aspergillus.</title>
        <authorList>
            <person name="de Vries R.P."/>
            <person name="Riley R."/>
            <person name="Wiebenga A."/>
            <person name="Aguilar-Osorio G."/>
            <person name="Amillis S."/>
            <person name="Uchima C.A."/>
            <person name="Anderluh G."/>
            <person name="Asadollahi M."/>
            <person name="Askin M."/>
            <person name="Barry K."/>
            <person name="Battaglia E."/>
            <person name="Bayram O."/>
            <person name="Benocci T."/>
            <person name="Braus-Stromeyer S.A."/>
            <person name="Caldana C."/>
            <person name="Canovas D."/>
            <person name="Cerqueira G.C."/>
            <person name="Chen F."/>
            <person name="Chen W."/>
            <person name="Choi C."/>
            <person name="Clum A."/>
            <person name="Dos Santos R.A."/>
            <person name="Damasio A.R."/>
            <person name="Diallinas G."/>
            <person name="Emri T."/>
            <person name="Fekete E."/>
            <person name="Flipphi M."/>
            <person name="Freyberg S."/>
            <person name="Gallo A."/>
            <person name="Gournas C."/>
            <person name="Habgood R."/>
            <person name="Hainaut M."/>
            <person name="Harispe M.L."/>
            <person name="Henrissat B."/>
            <person name="Hilden K.S."/>
            <person name="Hope R."/>
            <person name="Hossain A."/>
            <person name="Karabika E."/>
            <person name="Karaffa L."/>
            <person name="Karanyi Z."/>
            <person name="Krasevec N."/>
            <person name="Kuo A."/>
            <person name="Kusch H."/>
            <person name="LaButti K."/>
            <person name="Lagendijk E.L."/>
            <person name="Lapidus A."/>
            <person name="Levasseur A."/>
            <person name="Lindquist E."/>
            <person name="Lipzen A."/>
            <person name="Logrieco A.F."/>
            <person name="MacCabe A."/>
            <person name="Maekelae M.R."/>
            <person name="Malavazi I."/>
            <person name="Melin P."/>
            <person name="Meyer V."/>
            <person name="Mielnichuk N."/>
            <person name="Miskei M."/>
            <person name="Molnar A.P."/>
            <person name="Mule G."/>
            <person name="Ngan C.Y."/>
            <person name="Orejas M."/>
            <person name="Orosz E."/>
            <person name="Ouedraogo J.P."/>
            <person name="Overkamp K.M."/>
            <person name="Park H.-S."/>
            <person name="Perrone G."/>
            <person name="Piumi F."/>
            <person name="Punt P.J."/>
            <person name="Ram A.F."/>
            <person name="Ramon A."/>
            <person name="Rauscher S."/>
            <person name="Record E."/>
            <person name="Riano-Pachon D.M."/>
            <person name="Robert V."/>
            <person name="Roehrig J."/>
            <person name="Ruller R."/>
            <person name="Salamov A."/>
            <person name="Salih N.S."/>
            <person name="Samson R.A."/>
            <person name="Sandor E."/>
            <person name="Sanguinetti M."/>
            <person name="Schuetze T."/>
            <person name="Sepcic K."/>
            <person name="Shelest E."/>
            <person name="Sherlock G."/>
            <person name="Sophianopoulou V."/>
            <person name="Squina F.M."/>
            <person name="Sun H."/>
            <person name="Susca A."/>
            <person name="Todd R.B."/>
            <person name="Tsang A."/>
            <person name="Unkles S.E."/>
            <person name="van de Wiele N."/>
            <person name="van Rossen-Uffink D."/>
            <person name="Oliveira J.V."/>
            <person name="Vesth T.C."/>
            <person name="Visser J."/>
            <person name="Yu J.-H."/>
            <person name="Zhou M."/>
            <person name="Andersen M.R."/>
            <person name="Archer D.B."/>
            <person name="Baker S.E."/>
            <person name="Benoit I."/>
            <person name="Brakhage A.A."/>
            <person name="Braus G.H."/>
            <person name="Fischer R."/>
            <person name="Frisvad J.C."/>
            <person name="Goldman G.H."/>
            <person name="Houbraken J."/>
            <person name="Oakley B."/>
            <person name="Pocsi I."/>
            <person name="Scazzocchio C."/>
            <person name="Seiboth B."/>
            <person name="vanKuyk P.A."/>
            <person name="Wortman J."/>
            <person name="Dyer P.S."/>
            <person name="Grigoriev I.V."/>
        </authorList>
    </citation>
    <scope>NUCLEOTIDE SEQUENCE [LARGE SCALE GENOMIC DNA]</scope>
    <source>
        <strain evidence="2">CBS 506.65</strain>
    </source>
</reference>
<protein>
    <submittedName>
        <fullName evidence="1">Uncharacterized protein</fullName>
    </submittedName>
</protein>
<dbReference type="RefSeq" id="XP_022583795.1">
    <property type="nucleotide sequence ID" value="XM_022722339.1"/>
</dbReference>
<proteinExistence type="predicted"/>
<gene>
    <name evidence="1" type="ORF">ASPZODRAFT_129722</name>
</gene>
<evidence type="ECO:0000313" key="1">
    <source>
        <dbReference type="EMBL" id="OJJ49285.1"/>
    </source>
</evidence>
<dbReference type="EMBL" id="KV878338">
    <property type="protein sequence ID" value="OJJ49285.1"/>
    <property type="molecule type" value="Genomic_DNA"/>
</dbReference>
<sequence length="75" mass="7748">MLRCVPLPAGACRPTAASVGRLFWLLLMARINGIVVATGCPTIIAASRGAREVASGILGSVLFWSLRATSDGVAH</sequence>
<name>A0A1L9SPX9_9EURO</name>
<evidence type="ECO:0000313" key="2">
    <source>
        <dbReference type="Proteomes" id="UP000184188"/>
    </source>
</evidence>
<accession>A0A1L9SPX9</accession>
<organism evidence="1 2">
    <name type="scientific">Penicilliopsis zonata CBS 506.65</name>
    <dbReference type="NCBI Taxonomy" id="1073090"/>
    <lineage>
        <taxon>Eukaryota</taxon>
        <taxon>Fungi</taxon>
        <taxon>Dikarya</taxon>
        <taxon>Ascomycota</taxon>
        <taxon>Pezizomycotina</taxon>
        <taxon>Eurotiomycetes</taxon>
        <taxon>Eurotiomycetidae</taxon>
        <taxon>Eurotiales</taxon>
        <taxon>Aspergillaceae</taxon>
        <taxon>Penicilliopsis</taxon>
    </lineage>
</organism>
<dbReference type="GeneID" id="34608804"/>
<dbReference type="VEuPathDB" id="FungiDB:ASPZODRAFT_129722"/>
<dbReference type="Proteomes" id="UP000184188">
    <property type="component" value="Unassembled WGS sequence"/>
</dbReference>